<evidence type="ECO:0008006" key="3">
    <source>
        <dbReference type="Google" id="ProtNLM"/>
    </source>
</evidence>
<name>A0A0M0GBN6_SPOGL</name>
<evidence type="ECO:0000313" key="2">
    <source>
        <dbReference type="Proteomes" id="UP000037109"/>
    </source>
</evidence>
<dbReference type="RefSeq" id="WP_053434520.1">
    <property type="nucleotide sequence ID" value="NZ_LGUF01000007.1"/>
</dbReference>
<keyword evidence="2" id="KW-1185">Reference proteome</keyword>
<accession>A0A0M0GBN6</accession>
<dbReference type="AlphaFoldDB" id="A0A0M0GBN6"/>
<reference evidence="2" key="1">
    <citation type="submission" date="2015-07" db="EMBL/GenBank/DDBJ databases">
        <title>Fjat-10036 dsm4.</title>
        <authorList>
            <person name="Liu B."/>
            <person name="Wang J."/>
            <person name="Zhu Y."/>
            <person name="Liu G."/>
            <person name="Chen Q."/>
            <person name="Chen Z."/>
            <person name="Lan J."/>
            <person name="Che J."/>
            <person name="Ge C."/>
            <person name="Shi H."/>
            <person name="Pan Z."/>
            <person name="Liu X."/>
        </authorList>
    </citation>
    <scope>NUCLEOTIDE SEQUENCE [LARGE SCALE GENOMIC DNA]</scope>
    <source>
        <strain evidence="2">DSM 4</strain>
    </source>
</reference>
<comment type="caution">
    <text evidence="1">The sequence shown here is derived from an EMBL/GenBank/DDBJ whole genome shotgun (WGS) entry which is preliminary data.</text>
</comment>
<dbReference type="InterPro" id="IPR005500">
    <property type="entry name" value="DUF309"/>
</dbReference>
<proteinExistence type="predicted"/>
<dbReference type="STRING" id="1459.AF332_10345"/>
<dbReference type="PANTHER" id="PTHR34796:SF1">
    <property type="entry name" value="EXPRESSED PROTEIN"/>
    <property type="match status" value="1"/>
</dbReference>
<protein>
    <recommendedName>
        <fullName evidence="3">DUF309 domain-containing protein</fullName>
    </recommendedName>
</protein>
<dbReference type="Proteomes" id="UP000037109">
    <property type="component" value="Unassembled WGS sequence"/>
</dbReference>
<dbReference type="InterPro" id="IPR023203">
    <property type="entry name" value="TTHA0068_sf"/>
</dbReference>
<organism evidence="1 2">
    <name type="scientific">Sporosarcina globispora</name>
    <name type="common">Bacillus globisporus</name>
    <dbReference type="NCBI Taxonomy" id="1459"/>
    <lineage>
        <taxon>Bacteria</taxon>
        <taxon>Bacillati</taxon>
        <taxon>Bacillota</taxon>
        <taxon>Bacilli</taxon>
        <taxon>Bacillales</taxon>
        <taxon>Caryophanaceae</taxon>
        <taxon>Sporosarcina</taxon>
    </lineage>
</organism>
<dbReference type="PATRIC" id="fig|1459.3.peg.2203"/>
<dbReference type="Gene3D" id="1.10.3450.10">
    <property type="entry name" value="TTHA0068-like"/>
    <property type="match status" value="1"/>
</dbReference>
<gene>
    <name evidence="1" type="ORF">AF332_10345</name>
</gene>
<dbReference type="OrthoDB" id="165483at2"/>
<sequence length="173" mass="20496">MYPDEYIEFLVHFHGDRDYFECHEILEEYWKNTDRNNKSSTWVGLILMAVAFYHHRRENFNGAERTLRKGIGILERRPADLLALGLDRDQLIKDLKNRLQLIQKGGKYRSVNLPLSDPHLKEKCMELCSAKGFAWCSNSILLDNDIVHRHKSRDRSLVIKERMDALNQKKRQE</sequence>
<evidence type="ECO:0000313" key="1">
    <source>
        <dbReference type="EMBL" id="KON87173.1"/>
    </source>
</evidence>
<dbReference type="Pfam" id="PF03745">
    <property type="entry name" value="DUF309"/>
    <property type="match status" value="1"/>
</dbReference>
<dbReference type="EMBL" id="LGUF01000007">
    <property type="protein sequence ID" value="KON87173.1"/>
    <property type="molecule type" value="Genomic_DNA"/>
</dbReference>
<dbReference type="SUPFAM" id="SSF140663">
    <property type="entry name" value="TTHA0068-like"/>
    <property type="match status" value="1"/>
</dbReference>
<dbReference type="PANTHER" id="PTHR34796">
    <property type="entry name" value="EXPRESSED PROTEIN"/>
    <property type="match status" value="1"/>
</dbReference>